<reference evidence="8 9" key="1">
    <citation type="submission" date="2019-09" db="EMBL/GenBank/DDBJ databases">
        <title>Goodfellowia gen. nov., a new genus of the Pseudonocardineae related to Actinoalloteichus, containing Goodfellowia coeruleoviolacea gen. nov., comb. nov. gen. nov., comb. nov.</title>
        <authorList>
            <person name="Labeda D."/>
        </authorList>
    </citation>
    <scope>NUCLEOTIDE SEQUENCE [LARGE SCALE GENOMIC DNA]</scope>
    <source>
        <strain evidence="8 9">AN110305</strain>
    </source>
</reference>
<evidence type="ECO:0000256" key="6">
    <source>
        <dbReference type="SAM" id="Phobius"/>
    </source>
</evidence>
<dbReference type="EMBL" id="VUOB01000045">
    <property type="protein sequence ID" value="KAA2257523.1"/>
    <property type="molecule type" value="Genomic_DNA"/>
</dbReference>
<dbReference type="InterPro" id="IPR000731">
    <property type="entry name" value="SSD"/>
</dbReference>
<keyword evidence="3 6" id="KW-0812">Transmembrane</keyword>
<feature type="transmembrane region" description="Helical" evidence="6">
    <location>
        <begin position="387"/>
        <end position="411"/>
    </location>
</feature>
<reference evidence="8 9" key="2">
    <citation type="submission" date="2019-09" db="EMBL/GenBank/DDBJ databases">
        <authorList>
            <person name="Jin C."/>
        </authorList>
    </citation>
    <scope>NUCLEOTIDE SEQUENCE [LARGE SCALE GENOMIC DNA]</scope>
    <source>
        <strain evidence="8 9">AN110305</strain>
    </source>
</reference>
<gene>
    <name evidence="8" type="ORF">F0L68_24810</name>
</gene>
<evidence type="ECO:0000313" key="9">
    <source>
        <dbReference type="Proteomes" id="UP000323454"/>
    </source>
</evidence>
<feature type="transmembrane region" description="Helical" evidence="6">
    <location>
        <begin position="76"/>
        <end position="95"/>
    </location>
</feature>
<dbReference type="InterPro" id="IPR050545">
    <property type="entry name" value="Mycobact_MmpL"/>
</dbReference>
<dbReference type="SUPFAM" id="SSF82866">
    <property type="entry name" value="Multidrug efflux transporter AcrB transmembrane domain"/>
    <property type="match status" value="2"/>
</dbReference>
<feature type="domain" description="SSD" evidence="7">
    <location>
        <begin position="284"/>
        <end position="412"/>
    </location>
</feature>
<comment type="caution">
    <text evidence="8">The sequence shown here is derived from an EMBL/GenBank/DDBJ whole genome shotgun (WGS) entry which is preliminary data.</text>
</comment>
<evidence type="ECO:0000256" key="5">
    <source>
        <dbReference type="ARBA" id="ARBA00023136"/>
    </source>
</evidence>
<evidence type="ECO:0000259" key="7">
    <source>
        <dbReference type="PROSITE" id="PS50156"/>
    </source>
</evidence>
<evidence type="ECO:0000256" key="4">
    <source>
        <dbReference type="ARBA" id="ARBA00022989"/>
    </source>
</evidence>
<dbReference type="OrthoDB" id="7051771at2"/>
<evidence type="ECO:0000256" key="1">
    <source>
        <dbReference type="ARBA" id="ARBA00004651"/>
    </source>
</evidence>
<feature type="transmembrane region" description="Helical" evidence="6">
    <location>
        <begin position="313"/>
        <end position="334"/>
    </location>
</feature>
<feature type="transmembrane region" description="Helical" evidence="6">
    <location>
        <begin position="289"/>
        <end position="307"/>
    </location>
</feature>
<feature type="transmembrane region" description="Helical" evidence="6">
    <location>
        <begin position="361"/>
        <end position="381"/>
    </location>
</feature>
<dbReference type="AlphaFoldDB" id="A0A5B2X2U9"/>
<evidence type="ECO:0000256" key="2">
    <source>
        <dbReference type="ARBA" id="ARBA00022475"/>
    </source>
</evidence>
<evidence type="ECO:0000256" key="3">
    <source>
        <dbReference type="ARBA" id="ARBA00022692"/>
    </source>
</evidence>
<protein>
    <submittedName>
        <fullName evidence="8">MMPL family transporter</fullName>
    </submittedName>
</protein>
<proteinExistence type="predicted"/>
<dbReference type="PROSITE" id="PS50156">
    <property type="entry name" value="SSD"/>
    <property type="match status" value="1"/>
</dbReference>
<feature type="transmembrane region" description="Helical" evidence="6">
    <location>
        <begin position="744"/>
        <end position="764"/>
    </location>
</feature>
<evidence type="ECO:0000313" key="8">
    <source>
        <dbReference type="EMBL" id="KAA2257523.1"/>
    </source>
</evidence>
<feature type="transmembrane region" description="Helical" evidence="6">
    <location>
        <begin position="602"/>
        <end position="620"/>
    </location>
</feature>
<dbReference type="Pfam" id="PF03176">
    <property type="entry name" value="MMPL"/>
    <property type="match status" value="2"/>
</dbReference>
<feature type="transmembrane region" description="Helical" evidence="6">
    <location>
        <begin position="670"/>
        <end position="691"/>
    </location>
</feature>
<keyword evidence="4 6" id="KW-1133">Transmembrane helix</keyword>
<dbReference type="Gene3D" id="1.20.1640.10">
    <property type="entry name" value="Multidrug efflux transporter AcrB transmembrane domain"/>
    <property type="match status" value="2"/>
</dbReference>
<feature type="transmembrane region" description="Helical" evidence="6">
    <location>
        <begin position="719"/>
        <end position="738"/>
    </location>
</feature>
<dbReference type="InterPro" id="IPR004869">
    <property type="entry name" value="MMPL_dom"/>
</dbReference>
<accession>A0A5B2X2U9</accession>
<keyword evidence="2" id="KW-1003">Cell membrane</keyword>
<organism evidence="8 9">
    <name type="scientific">Solihabitans fulvus</name>
    <dbReference type="NCBI Taxonomy" id="1892852"/>
    <lineage>
        <taxon>Bacteria</taxon>
        <taxon>Bacillati</taxon>
        <taxon>Actinomycetota</taxon>
        <taxon>Actinomycetes</taxon>
        <taxon>Pseudonocardiales</taxon>
        <taxon>Pseudonocardiaceae</taxon>
        <taxon>Solihabitans</taxon>
    </lineage>
</organism>
<keyword evidence="5 6" id="KW-0472">Membrane</keyword>
<dbReference type="PANTHER" id="PTHR33406">
    <property type="entry name" value="MEMBRANE PROTEIN MJ1562-RELATED"/>
    <property type="match status" value="1"/>
</dbReference>
<feature type="transmembrane region" description="Helical" evidence="6">
    <location>
        <begin position="450"/>
        <end position="470"/>
    </location>
</feature>
<comment type="subcellular location">
    <subcellularLocation>
        <location evidence="1">Cell membrane</location>
        <topology evidence="1">Multi-pass membrane protein</topology>
    </subcellularLocation>
</comment>
<dbReference type="GO" id="GO:0005886">
    <property type="term" value="C:plasma membrane"/>
    <property type="evidence" value="ECO:0007669"/>
    <property type="project" value="UniProtKB-SubCell"/>
</dbReference>
<name>A0A5B2X2U9_9PSEU</name>
<feature type="transmembrane region" description="Helical" evidence="6">
    <location>
        <begin position="632"/>
        <end position="650"/>
    </location>
</feature>
<sequence length="793" mass="83740">MVTVSEAIRLFMQCCDSCFGLRHDRGSALPAAVVAGNVRPVIDRAVTPVRPAATSGPISGGAVERLGWWAARRRDLVAGVWLLVVAASFGLLPHFTHALAAPAIEIDGSESSRAAELVAKGFPLLGREQLVVAFRSTTLTSTSPDFQDAVGHATAALRRQPGVRAAFTLPPAGSDRAASDNDVLAPLYTLYHDPHNAYVLVALDGDSAERQDRIRAQRDAVTDVARAASDARVQAHLIGLSTVNEDMRRTELDDLRVGELVTIPLAALVLLVGLGTVGAAVLPLLTAGAAIVTTFGLVGAATLALPGLRFDTFTAAVVTVVGLGIGIDYALFVVNRFREELSTGIPPEAAVGRATATSGRAVVLSGIVVSVAAASMVLLPSPLCRELALGATLVTAVVLLAALTLLPAILVRWARWVEWGRLPWFAPSHPDAAERGGWARWARRLMRRPWPYAVAGIAVLLLASLPVSGLRLGVDLGRQGLADTPSGAALAIVDADGAGGVMGMISVVVPRISAGEPAEVATLAADLRQRPDVAAVLAFDNRRDLSMLAVVPRAAPDSAQAADLTRRLRGDLSRPVRQARHEVVVGGFSALLDDVTAMVTGWLPWVIGLVLLLSLGYLVVVFRSLVLPVKAIVMNLLAISATLGLTALVFQHGFGASLAGARRIGSVQVYLPVVVFTMLFGLSMDYEVFLVRRIHEEYQLSGDNSSAVALGLQRTARSITTAAAIMIVIFSGLLANRIPEARQIGFALAVAVAVDATVIRMLLVPTLMRLLGDRNWWLPRPLDRLLGSRGQDA</sequence>
<dbReference type="Proteomes" id="UP000323454">
    <property type="component" value="Unassembled WGS sequence"/>
</dbReference>
<keyword evidence="9" id="KW-1185">Reference proteome</keyword>
<feature type="transmembrane region" description="Helical" evidence="6">
    <location>
        <begin position="261"/>
        <end position="282"/>
    </location>
</feature>
<dbReference type="PANTHER" id="PTHR33406:SF13">
    <property type="entry name" value="MEMBRANE PROTEIN YDFJ"/>
    <property type="match status" value="1"/>
</dbReference>